<keyword evidence="5 6" id="KW-0472">Membrane</keyword>
<dbReference type="InterPro" id="IPR050495">
    <property type="entry name" value="ATG22/LtaA_families"/>
</dbReference>
<comment type="caution">
    <text evidence="8">The sequence shown here is derived from an EMBL/GenBank/DDBJ whole genome shotgun (WGS) entry which is preliminary data.</text>
</comment>
<evidence type="ECO:0000256" key="6">
    <source>
        <dbReference type="SAM" id="Phobius"/>
    </source>
</evidence>
<dbReference type="PANTHER" id="PTHR23519">
    <property type="entry name" value="AUTOPHAGY-RELATED PROTEIN 22"/>
    <property type="match status" value="1"/>
</dbReference>
<comment type="subcellular location">
    <subcellularLocation>
        <location evidence="1">Endomembrane system</location>
        <topology evidence="1">Multi-pass membrane protein</topology>
    </subcellularLocation>
</comment>
<gene>
    <name evidence="8" type="ORF">RLT85_12990</name>
</gene>
<feature type="transmembrane region" description="Helical" evidence="6">
    <location>
        <begin position="348"/>
        <end position="365"/>
    </location>
</feature>
<dbReference type="PROSITE" id="PS50850">
    <property type="entry name" value="MFS"/>
    <property type="match status" value="1"/>
</dbReference>
<feature type="domain" description="Major facilitator superfamily (MFS) profile" evidence="7">
    <location>
        <begin position="25"/>
        <end position="439"/>
    </location>
</feature>
<feature type="transmembrane region" description="Helical" evidence="6">
    <location>
        <begin position="165"/>
        <end position="186"/>
    </location>
</feature>
<dbReference type="Proteomes" id="UP001182991">
    <property type="component" value="Unassembled WGS sequence"/>
</dbReference>
<evidence type="ECO:0000256" key="1">
    <source>
        <dbReference type="ARBA" id="ARBA00004127"/>
    </source>
</evidence>
<keyword evidence="3 6" id="KW-0812">Transmembrane</keyword>
<feature type="transmembrane region" description="Helical" evidence="6">
    <location>
        <begin position="324"/>
        <end position="342"/>
    </location>
</feature>
<dbReference type="Pfam" id="PF11700">
    <property type="entry name" value="ATG22"/>
    <property type="match status" value="1"/>
</dbReference>
<dbReference type="InterPro" id="IPR036259">
    <property type="entry name" value="MFS_trans_sf"/>
</dbReference>
<feature type="transmembrane region" description="Helical" evidence="6">
    <location>
        <begin position="100"/>
        <end position="118"/>
    </location>
</feature>
<evidence type="ECO:0000259" key="7">
    <source>
        <dbReference type="PROSITE" id="PS50850"/>
    </source>
</evidence>
<dbReference type="InterPro" id="IPR020846">
    <property type="entry name" value="MFS_dom"/>
</dbReference>
<feature type="transmembrane region" description="Helical" evidence="6">
    <location>
        <begin position="292"/>
        <end position="312"/>
    </location>
</feature>
<dbReference type="RefSeq" id="WP_311402476.1">
    <property type="nucleotide sequence ID" value="NZ_JAVRBG010000015.1"/>
</dbReference>
<feature type="transmembrane region" description="Helical" evidence="6">
    <location>
        <begin position="198"/>
        <end position="220"/>
    </location>
</feature>
<feature type="transmembrane region" description="Helical" evidence="6">
    <location>
        <begin position="68"/>
        <end position="88"/>
    </location>
</feature>
<keyword evidence="2" id="KW-0813">Transport</keyword>
<protein>
    <submittedName>
        <fullName evidence="8">MFS transporter</fullName>
    </submittedName>
</protein>
<dbReference type="SUPFAM" id="SSF103473">
    <property type="entry name" value="MFS general substrate transporter"/>
    <property type="match status" value="1"/>
</dbReference>
<evidence type="ECO:0000313" key="8">
    <source>
        <dbReference type="EMBL" id="MDT0295549.1"/>
    </source>
</evidence>
<feature type="transmembrane region" description="Helical" evidence="6">
    <location>
        <begin position="257"/>
        <end position="280"/>
    </location>
</feature>
<reference evidence="9" key="1">
    <citation type="submission" date="2023-07" db="EMBL/GenBank/DDBJ databases">
        <title>Isolating and identifying novel microbial strains from the Mariana Trench.</title>
        <authorList>
            <person name="Fu H."/>
        </authorList>
    </citation>
    <scope>NUCLEOTIDE SEQUENCE [LARGE SCALE GENOMIC DNA]</scope>
    <source>
        <strain evidence="9">T-y2</strain>
    </source>
</reference>
<dbReference type="Gene3D" id="1.20.1250.20">
    <property type="entry name" value="MFS general substrate transporter like domains"/>
    <property type="match status" value="1"/>
</dbReference>
<feature type="transmembrane region" description="Helical" evidence="6">
    <location>
        <begin position="124"/>
        <end position="144"/>
    </location>
</feature>
<name>A0ABU2KLI2_9FLAO</name>
<feature type="transmembrane region" description="Helical" evidence="6">
    <location>
        <begin position="394"/>
        <end position="411"/>
    </location>
</feature>
<evidence type="ECO:0000256" key="3">
    <source>
        <dbReference type="ARBA" id="ARBA00022692"/>
    </source>
</evidence>
<dbReference type="InterPro" id="IPR024671">
    <property type="entry name" value="Atg22-like"/>
</dbReference>
<keyword evidence="4 6" id="KW-1133">Transmembrane helix</keyword>
<proteinExistence type="predicted"/>
<organism evidence="8 9">
    <name type="scientific">Mesonia ostreae</name>
    <dbReference type="NCBI Taxonomy" id="861110"/>
    <lineage>
        <taxon>Bacteria</taxon>
        <taxon>Pseudomonadati</taxon>
        <taxon>Bacteroidota</taxon>
        <taxon>Flavobacteriia</taxon>
        <taxon>Flavobacteriales</taxon>
        <taxon>Flavobacteriaceae</taxon>
        <taxon>Mesonia</taxon>
    </lineage>
</organism>
<evidence type="ECO:0000256" key="4">
    <source>
        <dbReference type="ARBA" id="ARBA00022989"/>
    </source>
</evidence>
<feature type="transmembrane region" description="Helical" evidence="6">
    <location>
        <begin position="417"/>
        <end position="434"/>
    </location>
</feature>
<sequence>MQLLPKGSKKLLNAWAFYDWANSVYNLVISSAIFPIFYGALTILKDDEGHVLSDRVNFLGFEWNNDTLISYVTALAFLSVSILSPFLSGIADYVGNKKSFMKFFCYMGAASCIGLFWFNLEHLWFGLLCYYLALIGFWGSIVFYNSYLPDIAFPNQQDEISAKGYSLGYIGSVILLLICLAMILMYDTFGFEDESLPTRLSFVLTGFWWIGFSQYTYYYLPHGNKKQKLTRNLVFNGFKELKQIWNKIKENIQLKRYLYAFFMYSMAVQTIMLIATYFGIEELNWGNQDPTTGLIISILLIQLVAVLGATLTSMLSAKLGNIKVLIGLNLIWIGICSFAYFIDTPFQFYITAAFVGLVMGGIQSLSRSTYSKMLPENAIDTASYFSFYDVSEKIGIVIGMLSYGFIAQITGSIRTTILFFIVFFILGVIFLLRVPKQSVKIK</sequence>
<keyword evidence="9" id="KW-1185">Reference proteome</keyword>
<feature type="transmembrane region" description="Helical" evidence="6">
    <location>
        <begin position="20"/>
        <end position="44"/>
    </location>
</feature>
<dbReference type="PANTHER" id="PTHR23519:SF1">
    <property type="entry name" value="AUTOPHAGY-RELATED PROTEIN 22"/>
    <property type="match status" value="1"/>
</dbReference>
<evidence type="ECO:0000256" key="2">
    <source>
        <dbReference type="ARBA" id="ARBA00022448"/>
    </source>
</evidence>
<dbReference type="EMBL" id="JAVRBG010000015">
    <property type="protein sequence ID" value="MDT0295549.1"/>
    <property type="molecule type" value="Genomic_DNA"/>
</dbReference>
<accession>A0ABU2KLI2</accession>
<evidence type="ECO:0000256" key="5">
    <source>
        <dbReference type="ARBA" id="ARBA00023136"/>
    </source>
</evidence>
<evidence type="ECO:0000313" key="9">
    <source>
        <dbReference type="Proteomes" id="UP001182991"/>
    </source>
</evidence>